<dbReference type="AlphaFoldDB" id="G0MWQ4"/>
<protein>
    <submittedName>
        <fullName evidence="1">Uncharacterized protein</fullName>
    </submittedName>
</protein>
<evidence type="ECO:0000313" key="1">
    <source>
        <dbReference type="EMBL" id="EGT46269.1"/>
    </source>
</evidence>
<dbReference type="InterPro" id="IPR010695">
    <property type="entry name" value="FAIM1"/>
</dbReference>
<proteinExistence type="predicted"/>
<gene>
    <name evidence="1" type="ORF">CAEBREN_15450</name>
</gene>
<name>G0MWQ4_CAEBE</name>
<dbReference type="HOGENOM" id="CLU_984256_0_0_1"/>
<organism evidence="2">
    <name type="scientific">Caenorhabditis brenneri</name>
    <name type="common">Nematode worm</name>
    <dbReference type="NCBI Taxonomy" id="135651"/>
    <lineage>
        <taxon>Eukaryota</taxon>
        <taxon>Metazoa</taxon>
        <taxon>Ecdysozoa</taxon>
        <taxon>Nematoda</taxon>
        <taxon>Chromadorea</taxon>
        <taxon>Rhabditida</taxon>
        <taxon>Rhabditina</taxon>
        <taxon>Rhabditomorpha</taxon>
        <taxon>Rhabditoidea</taxon>
        <taxon>Rhabditidae</taxon>
        <taxon>Peloderinae</taxon>
        <taxon>Caenorhabditis</taxon>
    </lineage>
</organism>
<keyword evidence="2" id="KW-1185">Reference proteome</keyword>
<dbReference type="GO" id="GO:0043066">
    <property type="term" value="P:negative regulation of apoptotic process"/>
    <property type="evidence" value="ECO:0007669"/>
    <property type="project" value="InterPro"/>
</dbReference>
<dbReference type="EMBL" id="GL379817">
    <property type="protein sequence ID" value="EGT46269.1"/>
    <property type="molecule type" value="Genomic_DNA"/>
</dbReference>
<dbReference type="Pfam" id="PF06905">
    <property type="entry name" value="FAIM1"/>
    <property type="match status" value="1"/>
</dbReference>
<dbReference type="InParanoid" id="G0MWQ4"/>
<accession>G0MWQ4</accession>
<reference evidence="2" key="1">
    <citation type="submission" date="2011-07" db="EMBL/GenBank/DDBJ databases">
        <authorList>
            <consortium name="Caenorhabditis brenneri Sequencing and Analysis Consortium"/>
            <person name="Wilson R.K."/>
        </authorList>
    </citation>
    <scope>NUCLEOTIDE SEQUENCE [LARGE SCALE GENOMIC DNA]</scope>
    <source>
        <strain evidence="2">PB2801</strain>
    </source>
</reference>
<sequence>MTNVINYYDIPIAHYWVETKIEFNQSANKRIVFVNDKKFMNISGSAFNEQKKYNHKESKESIKIGIEKRREEEQCKVTINGVPLVEVKNKTKSSKKMSAITRKIYDIPVRARWYVVHVEVDSRTKKGTVSVEFKEKWQDEVENGRVARIEVPLEENGPTLMVIIDTDDDDHYIFQLYVDSIPLEEYMRNYKSKYEVWEIERLGAKSKFVYDKEAGHFYFKGVLIATPEKQRTMTGEKRECQEHNGYVFRVEHRIERGQWKYELHVNNIWNNNVLAQGMESIFE</sequence>
<evidence type="ECO:0000313" key="2">
    <source>
        <dbReference type="Proteomes" id="UP000008068"/>
    </source>
</evidence>
<dbReference type="Proteomes" id="UP000008068">
    <property type="component" value="Unassembled WGS sequence"/>
</dbReference>